<dbReference type="Proteomes" id="UP000299102">
    <property type="component" value="Unassembled WGS sequence"/>
</dbReference>
<keyword evidence="2" id="KW-1185">Reference proteome</keyword>
<comment type="caution">
    <text evidence="1">The sequence shown here is derived from an EMBL/GenBank/DDBJ whole genome shotgun (WGS) entry which is preliminary data.</text>
</comment>
<dbReference type="EMBL" id="BGZK01000676">
    <property type="protein sequence ID" value="GBP55727.1"/>
    <property type="molecule type" value="Genomic_DNA"/>
</dbReference>
<dbReference type="AlphaFoldDB" id="A0A4C1X069"/>
<gene>
    <name evidence="1" type="ORF">EVAR_32979_1</name>
</gene>
<evidence type="ECO:0000313" key="2">
    <source>
        <dbReference type="Proteomes" id="UP000299102"/>
    </source>
</evidence>
<name>A0A4C1X069_EUMVA</name>
<proteinExistence type="predicted"/>
<protein>
    <submittedName>
        <fullName evidence="1">Uncharacterized protein</fullName>
    </submittedName>
</protein>
<reference evidence="1 2" key="1">
    <citation type="journal article" date="2019" name="Commun. Biol.">
        <title>The bagworm genome reveals a unique fibroin gene that provides high tensile strength.</title>
        <authorList>
            <person name="Kono N."/>
            <person name="Nakamura H."/>
            <person name="Ohtoshi R."/>
            <person name="Tomita M."/>
            <person name="Numata K."/>
            <person name="Arakawa K."/>
        </authorList>
    </citation>
    <scope>NUCLEOTIDE SEQUENCE [LARGE SCALE GENOMIC DNA]</scope>
</reference>
<evidence type="ECO:0000313" key="1">
    <source>
        <dbReference type="EMBL" id="GBP55727.1"/>
    </source>
</evidence>
<sequence>MLWLTWLQLEVEQNRPLKYHSLSEYGHKASVVAFSTVNESSSDHQPDPLPLTCSMEGVRYPSTRLRPFTARISAAVKTPSQAIPVHETSVTI</sequence>
<organism evidence="1 2">
    <name type="scientific">Eumeta variegata</name>
    <name type="common">Bagworm moth</name>
    <name type="synonym">Eumeta japonica</name>
    <dbReference type="NCBI Taxonomy" id="151549"/>
    <lineage>
        <taxon>Eukaryota</taxon>
        <taxon>Metazoa</taxon>
        <taxon>Ecdysozoa</taxon>
        <taxon>Arthropoda</taxon>
        <taxon>Hexapoda</taxon>
        <taxon>Insecta</taxon>
        <taxon>Pterygota</taxon>
        <taxon>Neoptera</taxon>
        <taxon>Endopterygota</taxon>
        <taxon>Lepidoptera</taxon>
        <taxon>Glossata</taxon>
        <taxon>Ditrysia</taxon>
        <taxon>Tineoidea</taxon>
        <taxon>Psychidae</taxon>
        <taxon>Oiketicinae</taxon>
        <taxon>Eumeta</taxon>
    </lineage>
</organism>
<accession>A0A4C1X069</accession>